<dbReference type="InterPro" id="IPR036770">
    <property type="entry name" value="Ankyrin_rpt-contain_sf"/>
</dbReference>
<dbReference type="PROSITE" id="PS50297">
    <property type="entry name" value="ANK_REP_REGION"/>
    <property type="match status" value="1"/>
</dbReference>
<accession>A0ABR1H5D1</accession>
<organism evidence="3 4">
    <name type="scientific">Neonectria punicea</name>
    <dbReference type="NCBI Taxonomy" id="979145"/>
    <lineage>
        <taxon>Eukaryota</taxon>
        <taxon>Fungi</taxon>
        <taxon>Dikarya</taxon>
        <taxon>Ascomycota</taxon>
        <taxon>Pezizomycotina</taxon>
        <taxon>Sordariomycetes</taxon>
        <taxon>Hypocreomycetidae</taxon>
        <taxon>Hypocreales</taxon>
        <taxon>Nectriaceae</taxon>
        <taxon>Neonectria</taxon>
    </lineage>
</organism>
<dbReference type="Gene3D" id="1.25.40.20">
    <property type="entry name" value="Ankyrin repeat-containing domain"/>
    <property type="match status" value="1"/>
</dbReference>
<gene>
    <name evidence="3" type="ORF">QQX98_005379</name>
</gene>
<dbReference type="InterPro" id="IPR002110">
    <property type="entry name" value="Ankyrin_rpt"/>
</dbReference>
<evidence type="ECO:0000313" key="4">
    <source>
        <dbReference type="Proteomes" id="UP001498476"/>
    </source>
</evidence>
<reference evidence="3 4" key="1">
    <citation type="journal article" date="2025" name="Microbiol. Resour. Announc.">
        <title>Draft genome sequences for Neonectria magnoliae and Neonectria punicea, canker pathogens of Liriodendron tulipifera and Acer saccharum in West Virginia.</title>
        <authorList>
            <person name="Petronek H.M."/>
            <person name="Kasson M.T."/>
            <person name="Metheny A.M."/>
            <person name="Stauder C.M."/>
            <person name="Lovett B."/>
            <person name="Lynch S.C."/>
            <person name="Garnas J.R."/>
            <person name="Kasson L.R."/>
            <person name="Stajich J.E."/>
        </authorList>
    </citation>
    <scope>NUCLEOTIDE SEQUENCE [LARGE SCALE GENOMIC DNA]</scope>
    <source>
        <strain evidence="3 4">NRRL 64653</strain>
    </source>
</reference>
<comment type="caution">
    <text evidence="3">The sequence shown here is derived from an EMBL/GenBank/DDBJ whole genome shotgun (WGS) entry which is preliminary data.</text>
</comment>
<dbReference type="Proteomes" id="UP001498476">
    <property type="component" value="Unassembled WGS sequence"/>
</dbReference>
<dbReference type="EMBL" id="JAZAVJ010000072">
    <property type="protein sequence ID" value="KAK7416182.1"/>
    <property type="molecule type" value="Genomic_DNA"/>
</dbReference>
<dbReference type="SUPFAM" id="SSF48403">
    <property type="entry name" value="Ankyrin repeat"/>
    <property type="match status" value="1"/>
</dbReference>
<dbReference type="Pfam" id="PF12796">
    <property type="entry name" value="Ank_2"/>
    <property type="match status" value="1"/>
</dbReference>
<evidence type="ECO:0000256" key="1">
    <source>
        <dbReference type="PROSITE-ProRule" id="PRU00023"/>
    </source>
</evidence>
<keyword evidence="1" id="KW-0040">ANK repeat</keyword>
<feature type="region of interest" description="Disordered" evidence="2">
    <location>
        <begin position="173"/>
        <end position="200"/>
    </location>
</feature>
<proteinExistence type="predicted"/>
<protein>
    <submittedName>
        <fullName evidence="3">Uncharacterized protein</fullName>
    </submittedName>
</protein>
<evidence type="ECO:0000256" key="2">
    <source>
        <dbReference type="SAM" id="MobiDB-lite"/>
    </source>
</evidence>
<dbReference type="PROSITE" id="PS50088">
    <property type="entry name" value="ANK_REPEAT"/>
    <property type="match status" value="1"/>
</dbReference>
<feature type="compositionally biased region" description="Basic residues" evidence="2">
    <location>
        <begin position="176"/>
        <end position="185"/>
    </location>
</feature>
<dbReference type="SMART" id="SM00248">
    <property type="entry name" value="ANK"/>
    <property type="match status" value="2"/>
</dbReference>
<name>A0ABR1H5D1_9HYPO</name>
<feature type="repeat" description="ANK" evidence="1">
    <location>
        <begin position="115"/>
        <end position="147"/>
    </location>
</feature>
<keyword evidence="4" id="KW-1185">Reference proteome</keyword>
<sequence length="233" mass="25817">MALFIRGGHRLLLDALISKLTHDEVLENYGRAMARGSIFIPSVVITSSNCDCAKARHGVQADICHSARTGSMRPIANGPIFTDLVFLTAAWYGARGSLDKLHNQSRVWYNGRTSTGKTALHLAAEAGYVGITKLLLDEGWDSKNSSGVGKTPLNLAMDRSNTAVMKVLMEAEQNKPHVKNPRPSRQRLGLFSGNPTDENKQREQLLDLAEVFQGRRGHECEREKSSLQRCRIY</sequence>
<evidence type="ECO:0000313" key="3">
    <source>
        <dbReference type="EMBL" id="KAK7416182.1"/>
    </source>
</evidence>